<reference evidence="1 2" key="1">
    <citation type="journal article" date="2015" name="Fungal Genet. Biol.">
        <title>Evolution of novel wood decay mechanisms in Agaricales revealed by the genome sequences of Fistulina hepatica and Cylindrobasidium torrendii.</title>
        <authorList>
            <person name="Floudas D."/>
            <person name="Held B.W."/>
            <person name="Riley R."/>
            <person name="Nagy L.G."/>
            <person name="Koehler G."/>
            <person name="Ransdell A.S."/>
            <person name="Younus H."/>
            <person name="Chow J."/>
            <person name="Chiniquy J."/>
            <person name="Lipzen A."/>
            <person name="Tritt A."/>
            <person name="Sun H."/>
            <person name="Haridas S."/>
            <person name="LaButti K."/>
            <person name="Ohm R.A."/>
            <person name="Kues U."/>
            <person name="Blanchette R.A."/>
            <person name="Grigoriev I.V."/>
            <person name="Minto R.E."/>
            <person name="Hibbett D.S."/>
        </authorList>
    </citation>
    <scope>NUCLEOTIDE SEQUENCE [LARGE SCALE GENOMIC DNA]</scope>
    <source>
        <strain evidence="1 2">ATCC 64428</strain>
    </source>
</reference>
<proteinExistence type="predicted"/>
<gene>
    <name evidence="1" type="ORF">FISHEDRAFT_59210</name>
</gene>
<name>A0A0D7ABM9_9AGAR</name>
<keyword evidence="2" id="KW-1185">Reference proteome</keyword>
<dbReference type="Proteomes" id="UP000054144">
    <property type="component" value="Unassembled WGS sequence"/>
</dbReference>
<dbReference type="EMBL" id="KN881857">
    <property type="protein sequence ID" value="KIY48080.1"/>
    <property type="molecule type" value="Genomic_DNA"/>
</dbReference>
<evidence type="ECO:0000313" key="2">
    <source>
        <dbReference type="Proteomes" id="UP000054144"/>
    </source>
</evidence>
<evidence type="ECO:0000313" key="1">
    <source>
        <dbReference type="EMBL" id="KIY48080.1"/>
    </source>
</evidence>
<dbReference type="AlphaFoldDB" id="A0A0D7ABM9"/>
<organism evidence="1 2">
    <name type="scientific">Fistulina hepatica ATCC 64428</name>
    <dbReference type="NCBI Taxonomy" id="1128425"/>
    <lineage>
        <taxon>Eukaryota</taxon>
        <taxon>Fungi</taxon>
        <taxon>Dikarya</taxon>
        <taxon>Basidiomycota</taxon>
        <taxon>Agaricomycotina</taxon>
        <taxon>Agaricomycetes</taxon>
        <taxon>Agaricomycetidae</taxon>
        <taxon>Agaricales</taxon>
        <taxon>Fistulinaceae</taxon>
        <taxon>Fistulina</taxon>
    </lineage>
</organism>
<sequence length="171" mass="18125">MEDERIIYELRSCTIIARMADAICVATVAAQDGCLIDALSVASPHGVQAPDQHPMWNWSKQCVAFDTHEQGCNPEPCVRGHTGASSNPGSVKTGLDYLWLLQLNQQLQAVSLSEDSAISASGLSVAIGAPHDGTILDGRGATDGVILELFSLMPMPSMHCSMTSTNCTGHT</sequence>
<protein>
    <submittedName>
        <fullName evidence="1">Uncharacterized protein</fullName>
    </submittedName>
</protein>
<accession>A0A0D7ABM9</accession>